<accession>A0A830HYR1</accession>
<protein>
    <submittedName>
        <fullName evidence="1">Uncharacterized protein</fullName>
    </submittedName>
</protein>
<evidence type="ECO:0000313" key="1">
    <source>
        <dbReference type="EMBL" id="GHP12382.1"/>
    </source>
</evidence>
<keyword evidence="2" id="KW-1185">Reference proteome</keyword>
<organism evidence="1 2">
    <name type="scientific">Pycnococcus provasolii</name>
    <dbReference type="NCBI Taxonomy" id="41880"/>
    <lineage>
        <taxon>Eukaryota</taxon>
        <taxon>Viridiplantae</taxon>
        <taxon>Chlorophyta</taxon>
        <taxon>Pseudoscourfieldiophyceae</taxon>
        <taxon>Pseudoscourfieldiales</taxon>
        <taxon>Pycnococcaceae</taxon>
        <taxon>Pycnococcus</taxon>
    </lineage>
</organism>
<dbReference type="EMBL" id="BNJQ01000041">
    <property type="protein sequence ID" value="GHP12382.1"/>
    <property type="molecule type" value="Genomic_DNA"/>
</dbReference>
<dbReference type="AlphaFoldDB" id="A0A830HYR1"/>
<name>A0A830HYR1_9CHLO</name>
<gene>
    <name evidence="1" type="ORF">PPROV_001111000</name>
</gene>
<comment type="caution">
    <text evidence="1">The sequence shown here is derived from an EMBL/GenBank/DDBJ whole genome shotgun (WGS) entry which is preliminary data.</text>
</comment>
<dbReference type="Proteomes" id="UP000660262">
    <property type="component" value="Unassembled WGS sequence"/>
</dbReference>
<proteinExistence type="predicted"/>
<reference evidence="1" key="1">
    <citation type="submission" date="2020-10" db="EMBL/GenBank/DDBJ databases">
        <title>Unveiling of a novel bifunctional photoreceptor, Dualchrome1, isolated from a cosmopolitan green alga.</title>
        <authorList>
            <person name="Suzuki S."/>
            <person name="Kawachi M."/>
        </authorList>
    </citation>
    <scope>NUCLEOTIDE SEQUENCE</scope>
    <source>
        <strain evidence="1">NIES 2893</strain>
    </source>
</reference>
<evidence type="ECO:0000313" key="2">
    <source>
        <dbReference type="Proteomes" id="UP000660262"/>
    </source>
</evidence>
<sequence>MAPAGTQHAQQHADADNNDNNVAEAVMASSSLSDLTVPQSCCGLLSLPPSLLRWMLTMGLGYSASGGLSGAGGGAGGELEELAVGNLQGAVLKASDVGSLMCTCSSMRSLADDDEEFAHLLLTKHLGPVKPLLMRILNEEEHEIAPNTYSYDARLIWATAYAKRNDELIHGEEKQRNESIDECAVHPRNHPVISKSGGLCMFSEGPRGGLQEEEADPEGWKKNEEKWDAEEAEQIQGYVAKGAEWCLAEARRLGFDDDDLPDVADVTNDEDFLEVLRECKDREDRKATPPEEERKQARELLTDVVERWSSGKLLRTIGRYMNLCLSVHNPCCHMDEKKSAEVLGYKSQEMLRTAMVLGWDGLLERALELGASVASKSKEEEPMGPAERARELAQIRAEMGAEREERQEREEMRRRRKPARIDMRLELEQGRKHSFIRMEIVLTALWAGVMYDYPHMIEKAIELGADLQTQAWNALKIAVDMNRLIMVEFLLSPRVFGDWLASARSDDAAVVEYDFGKESDDPYAKMCPTRLGELFKMCCACGRYTLPSLWVTEYDSESWFYENSRERRRKRTKKMFLEGMKMTYPRYQVTGDPGHDPWQL</sequence>